<dbReference type="AlphaFoldDB" id="A0A1F6FMB1"/>
<feature type="compositionally biased region" description="Gly residues" evidence="2">
    <location>
        <begin position="92"/>
        <end position="103"/>
    </location>
</feature>
<dbReference type="InterPro" id="IPR000504">
    <property type="entry name" value="RRM_dom"/>
</dbReference>
<dbReference type="SUPFAM" id="SSF54928">
    <property type="entry name" value="RNA-binding domain, RBD"/>
    <property type="match status" value="1"/>
</dbReference>
<name>A0A1F6FMB1_9BACT</name>
<feature type="region of interest" description="Disordered" evidence="2">
    <location>
        <begin position="81"/>
        <end position="103"/>
    </location>
</feature>
<dbReference type="PROSITE" id="PS50102">
    <property type="entry name" value="RRM"/>
    <property type="match status" value="1"/>
</dbReference>
<proteinExistence type="predicted"/>
<evidence type="ECO:0000313" key="4">
    <source>
        <dbReference type="EMBL" id="OGG87001.1"/>
    </source>
</evidence>
<protein>
    <submittedName>
        <fullName evidence="4">RNA-binding protein</fullName>
    </submittedName>
</protein>
<evidence type="ECO:0000256" key="2">
    <source>
        <dbReference type="SAM" id="MobiDB-lite"/>
    </source>
</evidence>
<comment type="caution">
    <text evidence="4">The sequence shown here is derived from an EMBL/GenBank/DDBJ whole genome shotgun (WGS) entry which is preliminary data.</text>
</comment>
<dbReference type="InterPro" id="IPR035979">
    <property type="entry name" value="RBD_domain_sf"/>
</dbReference>
<dbReference type="Gene3D" id="3.30.70.330">
    <property type="match status" value="1"/>
</dbReference>
<accession>A0A1F6FMB1</accession>
<sequence>MANKLYVGGLSYDTTEDTLKEHFSAAGTVQSVTVIKDKFSGKSKGFGFVEMASDEEAQKAIEMFNGQEFEGRTLKVNEARPMEDRPRRTFNRGGGGGGYHNDR</sequence>
<evidence type="ECO:0000256" key="1">
    <source>
        <dbReference type="ARBA" id="ARBA00022884"/>
    </source>
</evidence>
<dbReference type="STRING" id="1798561.A3B87_03445"/>
<gene>
    <name evidence="4" type="ORF">A3B87_03445</name>
</gene>
<organism evidence="4 5">
    <name type="scientific">Candidatus Kuenenbacteria bacterium RIFCSPHIGHO2_02_FULL_39_13</name>
    <dbReference type="NCBI Taxonomy" id="1798561"/>
    <lineage>
        <taxon>Bacteria</taxon>
        <taxon>Candidatus Kueneniibacteriota</taxon>
    </lineage>
</organism>
<evidence type="ECO:0000259" key="3">
    <source>
        <dbReference type="PROSITE" id="PS50102"/>
    </source>
</evidence>
<dbReference type="Pfam" id="PF00076">
    <property type="entry name" value="RRM_1"/>
    <property type="match status" value="1"/>
</dbReference>
<dbReference type="CDD" id="cd21608">
    <property type="entry name" value="RRM2_NsCP33_like"/>
    <property type="match status" value="1"/>
</dbReference>
<evidence type="ECO:0000313" key="5">
    <source>
        <dbReference type="Proteomes" id="UP000179136"/>
    </source>
</evidence>
<dbReference type="InterPro" id="IPR048289">
    <property type="entry name" value="RRM2_NsCP33-like"/>
</dbReference>
<dbReference type="EMBL" id="MFMW01000024">
    <property type="protein sequence ID" value="OGG87001.1"/>
    <property type="molecule type" value="Genomic_DNA"/>
</dbReference>
<dbReference type="InterPro" id="IPR012677">
    <property type="entry name" value="Nucleotide-bd_a/b_plait_sf"/>
</dbReference>
<dbReference type="PANTHER" id="PTHR48027">
    <property type="entry name" value="HETEROGENEOUS NUCLEAR RIBONUCLEOPROTEIN 87F-RELATED"/>
    <property type="match status" value="1"/>
</dbReference>
<feature type="domain" description="RRM" evidence="3">
    <location>
        <begin position="3"/>
        <end position="81"/>
    </location>
</feature>
<dbReference type="Proteomes" id="UP000179136">
    <property type="component" value="Unassembled WGS sequence"/>
</dbReference>
<dbReference type="GO" id="GO:0003723">
    <property type="term" value="F:RNA binding"/>
    <property type="evidence" value="ECO:0007669"/>
    <property type="project" value="UniProtKB-KW"/>
</dbReference>
<dbReference type="SMART" id="SM00360">
    <property type="entry name" value="RRM"/>
    <property type="match status" value="1"/>
</dbReference>
<keyword evidence="1" id="KW-0694">RNA-binding</keyword>
<dbReference type="InterPro" id="IPR052462">
    <property type="entry name" value="SLIRP/GR-RBP-like"/>
</dbReference>
<reference evidence="4 5" key="1">
    <citation type="journal article" date="2016" name="Nat. Commun.">
        <title>Thousands of microbial genomes shed light on interconnected biogeochemical processes in an aquifer system.</title>
        <authorList>
            <person name="Anantharaman K."/>
            <person name="Brown C.T."/>
            <person name="Hug L.A."/>
            <person name="Sharon I."/>
            <person name="Castelle C.J."/>
            <person name="Probst A.J."/>
            <person name="Thomas B.C."/>
            <person name="Singh A."/>
            <person name="Wilkins M.J."/>
            <person name="Karaoz U."/>
            <person name="Brodie E.L."/>
            <person name="Williams K.H."/>
            <person name="Hubbard S.S."/>
            <person name="Banfield J.F."/>
        </authorList>
    </citation>
    <scope>NUCLEOTIDE SEQUENCE [LARGE SCALE GENOMIC DNA]</scope>
</reference>